<dbReference type="PANTHER" id="PTHR11364">
    <property type="entry name" value="THIOSULFATE SULFERTANSFERASE"/>
    <property type="match status" value="1"/>
</dbReference>
<evidence type="ECO:0000313" key="4">
    <source>
        <dbReference type="EMBL" id="OMJ76431.1"/>
    </source>
</evidence>
<dbReference type="PANTHER" id="PTHR11364:SF27">
    <property type="entry name" value="SULFURTRANSFERASE"/>
    <property type="match status" value="1"/>
</dbReference>
<dbReference type="InterPro" id="IPR001763">
    <property type="entry name" value="Rhodanese-like_dom"/>
</dbReference>
<evidence type="ECO:0000256" key="1">
    <source>
        <dbReference type="ARBA" id="ARBA00022679"/>
    </source>
</evidence>
<keyword evidence="2" id="KW-0677">Repeat</keyword>
<feature type="domain" description="Rhodanese" evidence="3">
    <location>
        <begin position="4"/>
        <end position="62"/>
    </location>
</feature>
<dbReference type="Pfam" id="PF00581">
    <property type="entry name" value="Rhodanese"/>
    <property type="match status" value="2"/>
</dbReference>
<evidence type="ECO:0000256" key="2">
    <source>
        <dbReference type="ARBA" id="ARBA00022737"/>
    </source>
</evidence>
<gene>
    <name evidence="4" type="ORF">SteCoe_24216</name>
</gene>
<dbReference type="EMBL" id="MPUH01000632">
    <property type="protein sequence ID" value="OMJ76431.1"/>
    <property type="molecule type" value="Genomic_DNA"/>
</dbReference>
<accession>A0A1R2BI68</accession>
<dbReference type="GO" id="GO:0005739">
    <property type="term" value="C:mitochondrion"/>
    <property type="evidence" value="ECO:0007669"/>
    <property type="project" value="TreeGrafter"/>
</dbReference>
<dbReference type="PROSITE" id="PS50206">
    <property type="entry name" value="RHODANESE_3"/>
    <property type="match status" value="2"/>
</dbReference>
<keyword evidence="5" id="KW-1185">Reference proteome</keyword>
<dbReference type="GO" id="GO:0004792">
    <property type="term" value="F:thiosulfate-cyanide sulfurtransferase activity"/>
    <property type="evidence" value="ECO:0007669"/>
    <property type="project" value="TreeGrafter"/>
</dbReference>
<reference evidence="4 5" key="1">
    <citation type="submission" date="2016-11" db="EMBL/GenBank/DDBJ databases">
        <title>The macronuclear genome of Stentor coeruleus: a giant cell with tiny introns.</title>
        <authorList>
            <person name="Slabodnick M."/>
            <person name="Ruby J.G."/>
            <person name="Reiff S.B."/>
            <person name="Swart E.C."/>
            <person name="Gosai S."/>
            <person name="Prabakaran S."/>
            <person name="Witkowska E."/>
            <person name="Larue G.E."/>
            <person name="Fisher S."/>
            <person name="Freeman R.M."/>
            <person name="Gunawardena J."/>
            <person name="Chu W."/>
            <person name="Stover N.A."/>
            <person name="Gregory B.D."/>
            <person name="Nowacki M."/>
            <person name="Derisi J."/>
            <person name="Roy S.W."/>
            <person name="Marshall W.F."/>
            <person name="Sood P."/>
        </authorList>
    </citation>
    <scope>NUCLEOTIDE SEQUENCE [LARGE SCALE GENOMIC DNA]</scope>
    <source>
        <strain evidence="4">WM001</strain>
    </source>
</reference>
<organism evidence="4 5">
    <name type="scientific">Stentor coeruleus</name>
    <dbReference type="NCBI Taxonomy" id="5963"/>
    <lineage>
        <taxon>Eukaryota</taxon>
        <taxon>Sar</taxon>
        <taxon>Alveolata</taxon>
        <taxon>Ciliophora</taxon>
        <taxon>Postciliodesmatophora</taxon>
        <taxon>Heterotrichea</taxon>
        <taxon>Heterotrichida</taxon>
        <taxon>Stentoridae</taxon>
        <taxon>Stentor</taxon>
    </lineage>
</organism>
<proteinExistence type="predicted"/>
<evidence type="ECO:0000259" key="3">
    <source>
        <dbReference type="PROSITE" id="PS50206"/>
    </source>
</evidence>
<evidence type="ECO:0000313" key="5">
    <source>
        <dbReference type="Proteomes" id="UP000187209"/>
    </source>
</evidence>
<dbReference type="Gene3D" id="3.40.250.10">
    <property type="entry name" value="Rhodanese-like domain"/>
    <property type="match status" value="2"/>
</dbReference>
<dbReference type="InterPro" id="IPR045078">
    <property type="entry name" value="TST/MPST-like"/>
</dbReference>
<comment type="caution">
    <text evidence="4">The sequence shown here is derived from an EMBL/GenBank/DDBJ whole genome shotgun (WGS) entry which is preliminary data.</text>
</comment>
<dbReference type="SUPFAM" id="SSF52821">
    <property type="entry name" value="Rhodanese/Cell cycle control phosphatase"/>
    <property type="match status" value="2"/>
</dbReference>
<dbReference type="OrthoDB" id="270167at2759"/>
<name>A0A1R2BI68_9CILI</name>
<dbReference type="InterPro" id="IPR036873">
    <property type="entry name" value="Rhodanese-like_dom_sf"/>
</dbReference>
<feature type="domain" description="Rhodanese" evidence="3">
    <location>
        <begin position="112"/>
        <end position="222"/>
    </location>
</feature>
<keyword evidence="1" id="KW-0808">Transferase</keyword>
<sequence length="249" mass="28508">MQLYMQKINLKSSDIPIVIYDRQGINTAARLWFILKIFGMNNISILDGGLEKWQSEGLPLETTPIPSVLESNIDPLVEGYDFKQNKKYVKEYKYTCAMSDLLSKPSPQTLSRIIDARPPLRFLGFANEPGDRKSGHMPGSKNLYNKYCMNKDFTYKSKDELLELFDKYELDLNENGNIIHISGIGLSACSNIVAFEIAGYTNNVIYDGGWTDWGEKYVIPEPDVSPKDIMQDAYQERLKKIFGEKYEKL</sequence>
<dbReference type="Proteomes" id="UP000187209">
    <property type="component" value="Unassembled WGS sequence"/>
</dbReference>
<dbReference type="AlphaFoldDB" id="A0A1R2BI68"/>
<protein>
    <recommendedName>
        <fullName evidence="3">Rhodanese domain-containing protein</fullName>
    </recommendedName>
</protein>